<reference evidence="3" key="1">
    <citation type="journal article" date="2022" name="Data Brief">
        <title>Draft genome sequence data of Gordonia hongkongensis strain EUFUS-Z928 isolated from the octocoral Eunicea fusca.</title>
        <authorList>
            <person name="Sanchez-Suarez J."/>
            <person name="Diaz L."/>
            <person name="Melo-Bolivar J."/>
            <person name="Villamil L."/>
        </authorList>
    </citation>
    <scope>NUCLEOTIDE SEQUENCE</scope>
    <source>
        <strain evidence="3">EUFUS-Z928</strain>
    </source>
</reference>
<comment type="caution">
    <text evidence="3">The sequence shown here is derived from an EMBL/GenBank/DDBJ whole genome shotgun (WGS) entry which is preliminary data.</text>
</comment>
<dbReference type="InterPro" id="IPR050267">
    <property type="entry name" value="Anti-sigma-factor_SerPK"/>
</dbReference>
<dbReference type="PANTHER" id="PTHR35526:SF3">
    <property type="entry name" value="ANTI-SIGMA-F FACTOR RSBW"/>
    <property type="match status" value="1"/>
</dbReference>
<dbReference type="InterPro" id="IPR003594">
    <property type="entry name" value="HATPase_dom"/>
</dbReference>
<keyword evidence="3" id="KW-0547">Nucleotide-binding</keyword>
<evidence type="ECO:0000313" key="3">
    <source>
        <dbReference type="EMBL" id="MDF6103119.1"/>
    </source>
</evidence>
<accession>A0ABT6C1C1</accession>
<organism evidence="3 4">
    <name type="scientific">Gordonia hongkongensis</name>
    <dbReference type="NCBI Taxonomy" id="1701090"/>
    <lineage>
        <taxon>Bacteria</taxon>
        <taxon>Bacillati</taxon>
        <taxon>Actinomycetota</taxon>
        <taxon>Actinomycetes</taxon>
        <taxon>Mycobacteriales</taxon>
        <taxon>Gordoniaceae</taxon>
        <taxon>Gordonia</taxon>
    </lineage>
</organism>
<dbReference type="RefSeq" id="WP_277244406.1">
    <property type="nucleotide sequence ID" value="NZ_JAKJLQ010000017.1"/>
</dbReference>
<dbReference type="EMBL" id="JAKJLQ010000017">
    <property type="protein sequence ID" value="MDF6103119.1"/>
    <property type="molecule type" value="Genomic_DNA"/>
</dbReference>
<keyword evidence="1" id="KW-0418">Kinase</keyword>
<sequence length="160" mass="17661">MDSSLHLDGDSTGDFQRSVEATAEAAYTLRELFTLWVTATVDADTERRGDIVLAVYEAVANATEHAYKDTAAPGTVTVRSRHRPNGVLEITVTDTGTWDPSPSERFRGRGLALITVLSDTNALTTGPDGTTVTMCWQPMRDCRDVITQHYRLLSRTSRNR</sequence>
<keyword evidence="3" id="KW-0067">ATP-binding</keyword>
<protein>
    <submittedName>
        <fullName evidence="3">ATP-binding protein</fullName>
    </submittedName>
</protein>
<dbReference type="CDD" id="cd16936">
    <property type="entry name" value="HATPase_RsbW-like"/>
    <property type="match status" value="1"/>
</dbReference>
<dbReference type="GO" id="GO:0005524">
    <property type="term" value="F:ATP binding"/>
    <property type="evidence" value="ECO:0007669"/>
    <property type="project" value="UniProtKB-KW"/>
</dbReference>
<dbReference type="Proteomes" id="UP001152308">
    <property type="component" value="Unassembled WGS sequence"/>
</dbReference>
<keyword evidence="1" id="KW-0808">Transferase</keyword>
<dbReference type="PANTHER" id="PTHR35526">
    <property type="entry name" value="ANTI-SIGMA-F FACTOR RSBW-RELATED"/>
    <property type="match status" value="1"/>
</dbReference>
<evidence type="ECO:0000259" key="2">
    <source>
        <dbReference type="Pfam" id="PF13581"/>
    </source>
</evidence>
<keyword evidence="1" id="KW-0723">Serine/threonine-protein kinase</keyword>
<dbReference type="Gene3D" id="3.30.565.10">
    <property type="entry name" value="Histidine kinase-like ATPase, C-terminal domain"/>
    <property type="match status" value="1"/>
</dbReference>
<gene>
    <name evidence="3" type="ORF">L2299_18900</name>
</gene>
<evidence type="ECO:0000256" key="1">
    <source>
        <dbReference type="ARBA" id="ARBA00022527"/>
    </source>
</evidence>
<proteinExistence type="predicted"/>
<evidence type="ECO:0000313" key="4">
    <source>
        <dbReference type="Proteomes" id="UP001152308"/>
    </source>
</evidence>
<dbReference type="InterPro" id="IPR036890">
    <property type="entry name" value="HATPase_C_sf"/>
</dbReference>
<feature type="domain" description="Histidine kinase/HSP90-like ATPase" evidence="2">
    <location>
        <begin position="20"/>
        <end position="136"/>
    </location>
</feature>
<keyword evidence="4" id="KW-1185">Reference proteome</keyword>
<dbReference type="SUPFAM" id="SSF55874">
    <property type="entry name" value="ATPase domain of HSP90 chaperone/DNA topoisomerase II/histidine kinase"/>
    <property type="match status" value="1"/>
</dbReference>
<name>A0ABT6C1C1_9ACTN</name>
<dbReference type="Pfam" id="PF13581">
    <property type="entry name" value="HATPase_c_2"/>
    <property type="match status" value="1"/>
</dbReference>
<reference evidence="3" key="2">
    <citation type="submission" date="2022-01" db="EMBL/GenBank/DDBJ databases">
        <authorList>
            <person name="Sanchez-Suarez J."/>
            <person name="Villamil L."/>
            <person name="Diaz L.E."/>
        </authorList>
    </citation>
    <scope>NUCLEOTIDE SEQUENCE</scope>
    <source>
        <strain evidence="3">EUFUS-Z928</strain>
    </source>
</reference>